<dbReference type="FunFam" id="2.30.42.10:FF:000249">
    <property type="entry name" value="membrane-associated guanylate kinase, WW and PDZ domain-containing protein 1-like isoform X2"/>
    <property type="match status" value="1"/>
</dbReference>
<evidence type="ECO:0008006" key="10">
    <source>
        <dbReference type="Google" id="ProtNLM"/>
    </source>
</evidence>
<dbReference type="Gene3D" id="2.30.42.10">
    <property type="match status" value="5"/>
</dbReference>
<dbReference type="PROSITE" id="PS00856">
    <property type="entry name" value="GUANYLATE_KINASE_1"/>
    <property type="match status" value="1"/>
</dbReference>
<dbReference type="PROSITE" id="PS50052">
    <property type="entry name" value="GUANYLATE_KINASE_2"/>
    <property type="match status" value="1"/>
</dbReference>
<dbReference type="GO" id="GO:0005737">
    <property type="term" value="C:cytoplasm"/>
    <property type="evidence" value="ECO:0007669"/>
    <property type="project" value="TreeGrafter"/>
</dbReference>
<feature type="compositionally biased region" description="Low complexity" evidence="4">
    <location>
        <begin position="228"/>
        <end position="239"/>
    </location>
</feature>
<dbReference type="PROSITE" id="PS01159">
    <property type="entry name" value="WW_DOMAIN_1"/>
    <property type="match status" value="1"/>
</dbReference>
<feature type="region of interest" description="Disordered" evidence="4">
    <location>
        <begin position="418"/>
        <end position="475"/>
    </location>
</feature>
<dbReference type="InterPro" id="IPR001202">
    <property type="entry name" value="WW_dom"/>
</dbReference>
<dbReference type="Bgee" id="ENSELUG00000029702">
    <property type="expression patterns" value="Expressed in liver and 11 other cell types or tissues"/>
</dbReference>
<feature type="domain" description="PDZ" evidence="7">
    <location>
        <begin position="666"/>
        <end position="733"/>
    </location>
</feature>
<dbReference type="GO" id="GO:0016020">
    <property type="term" value="C:membrane"/>
    <property type="evidence" value="ECO:0007669"/>
    <property type="project" value="UniProtKB-SubCell"/>
</dbReference>
<feature type="compositionally biased region" description="Polar residues" evidence="4">
    <location>
        <begin position="1360"/>
        <end position="1380"/>
    </location>
</feature>
<feature type="domain" description="PDZ" evidence="7">
    <location>
        <begin position="881"/>
        <end position="969"/>
    </location>
</feature>
<dbReference type="FunFam" id="2.20.70.10:FF:000034">
    <property type="entry name" value="syntaxin-binding protein 4 isoform X1"/>
    <property type="match status" value="1"/>
</dbReference>
<keyword evidence="3" id="KW-0472">Membrane</keyword>
<evidence type="ECO:0000259" key="7">
    <source>
        <dbReference type="PROSITE" id="PS50106"/>
    </source>
</evidence>
<feature type="compositionally biased region" description="Basic and acidic residues" evidence="4">
    <location>
        <begin position="1233"/>
        <end position="1243"/>
    </location>
</feature>
<dbReference type="SMART" id="SM00228">
    <property type="entry name" value="PDZ"/>
    <property type="match status" value="5"/>
</dbReference>
<dbReference type="PROSITE" id="PS50020">
    <property type="entry name" value="WW_DOMAIN_2"/>
    <property type="match status" value="1"/>
</dbReference>
<feature type="compositionally biased region" description="Polar residues" evidence="4">
    <location>
        <begin position="579"/>
        <end position="603"/>
    </location>
</feature>
<reference evidence="8" key="2">
    <citation type="submission" date="2020-02" db="EMBL/GenBank/DDBJ databases">
        <title>Esox lucius (northern pike) genome, fEsoLuc1, primary haplotype.</title>
        <authorList>
            <person name="Myers G."/>
            <person name="Karagic N."/>
            <person name="Meyer A."/>
            <person name="Pippel M."/>
            <person name="Reichard M."/>
            <person name="Winkler S."/>
            <person name="Tracey A."/>
            <person name="Sims Y."/>
            <person name="Howe K."/>
            <person name="Rhie A."/>
            <person name="Formenti G."/>
            <person name="Durbin R."/>
            <person name="Fedrigo O."/>
            <person name="Jarvis E.D."/>
        </authorList>
    </citation>
    <scope>NUCLEOTIDE SEQUENCE [LARGE SCALE GENOMIC DNA]</scope>
</reference>
<feature type="compositionally biased region" description="Gly residues" evidence="4">
    <location>
        <begin position="1148"/>
        <end position="1163"/>
    </location>
</feature>
<feature type="region of interest" description="Disordered" evidence="4">
    <location>
        <begin position="1098"/>
        <end position="1396"/>
    </location>
</feature>
<dbReference type="Gene3D" id="3.30.63.10">
    <property type="entry name" value="Guanylate Kinase phosphate binding domain"/>
    <property type="match status" value="1"/>
</dbReference>
<feature type="compositionally biased region" description="Gly residues" evidence="4">
    <location>
        <begin position="1175"/>
        <end position="1189"/>
    </location>
</feature>
<dbReference type="InterPro" id="IPR027417">
    <property type="entry name" value="P-loop_NTPase"/>
</dbReference>
<reference evidence="8" key="4">
    <citation type="submission" date="2025-09" db="UniProtKB">
        <authorList>
            <consortium name="Ensembl"/>
        </authorList>
    </citation>
    <scope>IDENTIFICATION</scope>
</reference>
<feature type="region of interest" description="Disordered" evidence="4">
    <location>
        <begin position="974"/>
        <end position="993"/>
    </location>
</feature>
<feature type="compositionally biased region" description="Polar residues" evidence="4">
    <location>
        <begin position="1326"/>
        <end position="1335"/>
    </location>
</feature>
<feature type="compositionally biased region" description="Acidic residues" evidence="4">
    <location>
        <begin position="1194"/>
        <end position="1203"/>
    </location>
</feature>
<sequence length="1416" mass="148606">MSKATVKKLHWRSKVQESFVPLGGGSGELGVAIGGGADYGEFPFVTAAPGGGATVGDVILEIGGTPVLGMTLGDVRGVLNSCPHPIRIKTVSPGSTLCKDLRLYLSKCFTPGSMDSQLQQVIRENLYLRAVPCTTRQPRDGEISGVDYNFVSIEEFFSLEESGALLESGKFKGNYYGTPRPVHIGPESPPITYQEHRNLLRNFRTRSKSLSNLEKAVEEGENSEEDSGLSAGSVGASSAPPTALAISQSWDSREGVVVENGGSSIATRGGVALPENWELAFSDSGEPYYIDHNSKTTSWLDPRAQSKEILSKNELPEFTDQPAELKGYSIHTRLSKGPRGFGFNIVGGSRQREFLQVYSVTPGGPPALNTADILVYINDSCVLGLSHKEVVDMLKSVPMGQSVDVVLRRGYPMLYNPDGCPKQPLTSPASSSSPLEPLSAAATPPSTAGAQAQALPDAGPAEPPRPHTAGWGNLNRTLSHHNGNYLRVMGEPGLGLDANGNAAGLVSATPAHTLSNGTSGSSASSAGTPSSHSRGIPPPPPPERNPVSVPEGGASGGVAKRSSLMRFGGNSLPPHSSMLLHQTPESDISSSTLPISLSKQPASQPEVGGAPVQRPPMPQTSLTLPAPTEAPACGFNGCPANAHLRGGHSPAGEGASGLAGGGELVPVALGRSEGGGMGFSVTAGGPCGQTALVKRVWDRRQCASLQPGDAIVKINGADVQGVSFAQVQKVLQDHTKQGEVVLLVYRGGSLCSPVSPNLYKPFSSQLAPPSSAQGLPSPSDQPASTSTSDALVPLHLPQNLPNHGGLSPASPSTDVPSLVQSTSFLDSVPVTLTLEPKDWLGLEEGGAHPARPTGGGGAGLGAIAKGQVDGRGSLPGVRSQEVELRRRTGEGFGFVIASQELTNGASSMLSHRFVTVRRGSPAARSGQIQPGDQLEAVEGRSVVSLPHRDLAQLLRRAGNTLRLTIIPRNTATNTSSLLEGPETDTDGRTRKAHRGRLKVRLQQQDQRFYSVDLERGPTGFGFSLRGGSEYNMGLYVLGLMEGGPASRSHKIQVSDQLVEINGDSTTGMTHSQAVEQIRRGGHRIHLVLKKGNGYVPDYGHDPMAVSPTSSPDREEPGVTALDKTRSLPSKGGKVDSGGGGGERKGRQGEGGSLGGGRGTGGGGRESRGRQRQSGILGGGRGRGGGGREGGTPDTDLDWPEEETSQLVSHRGQSSGAKDNRKQTQSLLENTVRSQDRQGEEIGKSRAKQRSKTQRSRERRQSVDRLEEREVQGSLLSDSKTQARLVGRGGGRSGEHREAADSAPDVEKAPFSFLMPLQDGDSELSDTDSSGHSVSAASLCGPASGASPGWKDPRDQREDPWSTQAWQHVSCTSASWSSTQPRGVIHNPRGPGPWIKPSQQKLSQVLAVPRMRAGLDL</sequence>
<dbReference type="InterPro" id="IPR008144">
    <property type="entry name" value="Guanylate_kin-like_dom"/>
</dbReference>
<dbReference type="SUPFAM" id="SSF52540">
    <property type="entry name" value="P-loop containing nucleoside triphosphate hydrolases"/>
    <property type="match status" value="1"/>
</dbReference>
<keyword evidence="2" id="KW-0677">Repeat</keyword>
<feature type="region of interest" description="Disordered" evidence="4">
    <location>
        <begin position="212"/>
        <end position="244"/>
    </location>
</feature>
<organism evidence="8 9">
    <name type="scientific">Esox lucius</name>
    <name type="common">Northern pike</name>
    <dbReference type="NCBI Taxonomy" id="8010"/>
    <lineage>
        <taxon>Eukaryota</taxon>
        <taxon>Metazoa</taxon>
        <taxon>Chordata</taxon>
        <taxon>Craniata</taxon>
        <taxon>Vertebrata</taxon>
        <taxon>Euteleostomi</taxon>
        <taxon>Actinopterygii</taxon>
        <taxon>Neopterygii</taxon>
        <taxon>Teleostei</taxon>
        <taxon>Protacanthopterygii</taxon>
        <taxon>Esociformes</taxon>
        <taxon>Esocidae</taxon>
        <taxon>Esox</taxon>
    </lineage>
</organism>
<dbReference type="Pfam" id="PF00397">
    <property type="entry name" value="WW"/>
    <property type="match status" value="1"/>
</dbReference>
<dbReference type="Ensembl" id="ENSELUT00000080467.2">
    <property type="protein sequence ID" value="ENSELUP00000069791.2"/>
    <property type="gene ID" value="ENSELUG00000029702.2"/>
</dbReference>
<feature type="domain" description="PDZ" evidence="7">
    <location>
        <begin position="331"/>
        <end position="409"/>
    </location>
</feature>
<feature type="domain" description="WW" evidence="5">
    <location>
        <begin position="271"/>
        <end position="304"/>
    </location>
</feature>
<dbReference type="FunFam" id="3.30.63.10:FF:000003">
    <property type="entry name" value="Membrane-associated guanylate kinase, WW and PDZ domain-containing protein 3 isoform 1"/>
    <property type="match status" value="1"/>
</dbReference>
<feature type="compositionally biased region" description="Basic and acidic residues" evidence="4">
    <location>
        <begin position="1254"/>
        <end position="1270"/>
    </location>
</feature>
<evidence type="ECO:0000313" key="8">
    <source>
        <dbReference type="Ensembl" id="ENSELUP00000069791.2"/>
    </source>
</evidence>
<dbReference type="Gene3D" id="2.20.70.10">
    <property type="match status" value="1"/>
</dbReference>
<dbReference type="FunFam" id="2.30.42.10:FF:000260">
    <property type="entry name" value="membrane-associated guanylate kinase, WW and PDZ domain-containing protein 1-like isoform X3"/>
    <property type="match status" value="1"/>
</dbReference>
<dbReference type="SMART" id="SM00456">
    <property type="entry name" value="WW"/>
    <property type="match status" value="1"/>
</dbReference>
<evidence type="ECO:0000256" key="2">
    <source>
        <dbReference type="ARBA" id="ARBA00022737"/>
    </source>
</evidence>
<feature type="region of interest" description="Disordered" evidence="4">
    <location>
        <begin position="765"/>
        <end position="817"/>
    </location>
</feature>
<feature type="domain" description="PDZ" evidence="7">
    <location>
        <begin position="1010"/>
        <end position="1092"/>
    </location>
</feature>
<feature type="compositionally biased region" description="Polar residues" evidence="4">
    <location>
        <begin position="765"/>
        <end position="789"/>
    </location>
</feature>
<feature type="region of interest" description="Disordered" evidence="4">
    <location>
        <begin position="510"/>
        <end position="628"/>
    </location>
</feature>
<dbReference type="SUPFAM" id="SSF51045">
    <property type="entry name" value="WW domain"/>
    <property type="match status" value="1"/>
</dbReference>
<dbReference type="CDD" id="cd06735">
    <property type="entry name" value="PDZ5_MAGI-1_3-like"/>
    <property type="match status" value="1"/>
</dbReference>
<evidence type="ECO:0000256" key="4">
    <source>
        <dbReference type="SAM" id="MobiDB-lite"/>
    </source>
</evidence>
<dbReference type="InterPro" id="IPR036034">
    <property type="entry name" value="PDZ_sf"/>
</dbReference>
<dbReference type="CDD" id="cd00201">
    <property type="entry name" value="WW"/>
    <property type="match status" value="1"/>
</dbReference>
<dbReference type="Pfam" id="PF00595">
    <property type="entry name" value="PDZ"/>
    <property type="match status" value="4"/>
</dbReference>
<evidence type="ECO:0000259" key="5">
    <source>
        <dbReference type="PROSITE" id="PS50020"/>
    </source>
</evidence>
<feature type="compositionally biased region" description="Polar residues" evidence="4">
    <location>
        <begin position="1204"/>
        <end position="1232"/>
    </location>
</feature>
<reference evidence="9" key="1">
    <citation type="journal article" date="2014" name="PLoS ONE">
        <title>The genome and linkage map of the northern pike (Esox lucius): conserved synteny revealed between the salmonid sister group and the Neoteleostei.</title>
        <authorList>
            <person name="Rondeau E.B."/>
            <person name="Minkley D.R."/>
            <person name="Leong J.S."/>
            <person name="Messmer A.M."/>
            <person name="Jantzen J.R."/>
            <person name="von Schalburg K.R."/>
            <person name="Lemon C."/>
            <person name="Bird N.H."/>
            <person name="Koop B.F."/>
        </authorList>
    </citation>
    <scope>NUCLEOTIDE SEQUENCE</scope>
</reference>
<keyword evidence="9" id="KW-1185">Reference proteome</keyword>
<dbReference type="InterPro" id="IPR036020">
    <property type="entry name" value="WW_dom_sf"/>
</dbReference>
<dbReference type="PROSITE" id="PS50106">
    <property type="entry name" value="PDZ"/>
    <property type="match status" value="5"/>
</dbReference>
<dbReference type="InterPro" id="IPR001478">
    <property type="entry name" value="PDZ"/>
</dbReference>
<dbReference type="Pfam" id="PF00625">
    <property type="entry name" value="Guanylate_kin"/>
    <property type="match status" value="1"/>
</dbReference>
<evidence type="ECO:0000313" key="9">
    <source>
        <dbReference type="Proteomes" id="UP000265140"/>
    </source>
</evidence>
<feature type="compositionally biased region" description="Low complexity" evidence="4">
    <location>
        <begin position="515"/>
        <end position="535"/>
    </location>
</feature>
<feature type="compositionally biased region" description="Basic residues" evidence="4">
    <location>
        <begin position="1244"/>
        <end position="1253"/>
    </location>
</feature>
<dbReference type="SMART" id="SM00072">
    <property type="entry name" value="GuKc"/>
    <property type="match status" value="1"/>
</dbReference>
<dbReference type="Proteomes" id="UP000265140">
    <property type="component" value="Chromosome 12"/>
</dbReference>
<feature type="compositionally biased region" description="Basic and acidic residues" evidence="4">
    <location>
        <begin position="1292"/>
        <end position="1307"/>
    </location>
</feature>
<dbReference type="InterPro" id="IPR008145">
    <property type="entry name" value="GK/Ca_channel_bsu"/>
</dbReference>
<dbReference type="AlphaFoldDB" id="A0A6Q2YW65"/>
<dbReference type="FunFam" id="2.30.42.10:FF:000288">
    <property type="entry name" value="MAGI family member, X-linked a"/>
    <property type="match status" value="1"/>
</dbReference>
<evidence type="ECO:0000256" key="3">
    <source>
        <dbReference type="ARBA" id="ARBA00023136"/>
    </source>
</evidence>
<dbReference type="PANTHER" id="PTHR10316">
    <property type="entry name" value="MEMBRANE ASSOCIATED GUANYLATE KINASE-RELATED"/>
    <property type="match status" value="1"/>
</dbReference>
<dbReference type="SUPFAM" id="SSF50156">
    <property type="entry name" value="PDZ domain-like"/>
    <property type="match status" value="5"/>
</dbReference>
<reference evidence="8" key="3">
    <citation type="submission" date="2025-08" db="UniProtKB">
        <authorList>
            <consortium name="Ensembl"/>
        </authorList>
    </citation>
    <scope>IDENTIFICATION</scope>
</reference>
<dbReference type="InterPro" id="IPR020590">
    <property type="entry name" value="Guanylate_kinase_CS"/>
</dbReference>
<feature type="compositionally biased region" description="Low complexity" evidence="4">
    <location>
        <begin position="423"/>
        <end position="454"/>
    </location>
</feature>
<protein>
    <recommendedName>
        <fullName evidence="10">MAGI family member, X-linked a</fullName>
    </recommendedName>
</protein>
<feature type="domain" description="Guanylate kinase-like" evidence="6">
    <location>
        <begin position="102"/>
        <end position="178"/>
    </location>
</feature>
<evidence type="ECO:0000259" key="6">
    <source>
        <dbReference type="PROSITE" id="PS50052"/>
    </source>
</evidence>
<comment type="subcellular location">
    <subcellularLocation>
        <location evidence="1">Membrane</location>
        <topology evidence="1">Peripheral membrane protein</topology>
    </subcellularLocation>
</comment>
<feature type="domain" description="PDZ" evidence="7">
    <location>
        <begin position="26"/>
        <end position="94"/>
    </location>
</feature>
<dbReference type="GeneTree" id="ENSGT00940000164755"/>
<dbReference type="GO" id="GO:0007165">
    <property type="term" value="P:signal transduction"/>
    <property type="evidence" value="ECO:0007669"/>
    <property type="project" value="TreeGrafter"/>
</dbReference>
<accession>A0A6Q2YW65</accession>
<name>A0A6Q2YW65_ESOLU</name>
<dbReference type="CDD" id="cd06734">
    <property type="entry name" value="PDZ4_MAGI-1_3-like"/>
    <property type="match status" value="1"/>
</dbReference>
<feature type="compositionally biased region" description="Basic and acidic residues" evidence="4">
    <location>
        <begin position="1350"/>
        <end position="1359"/>
    </location>
</feature>
<proteinExistence type="predicted"/>
<evidence type="ECO:0000256" key="1">
    <source>
        <dbReference type="ARBA" id="ARBA00004170"/>
    </source>
</evidence>
<dbReference type="PANTHER" id="PTHR10316:SF41">
    <property type="entry name" value="MAGI FAMILY MEMBER, X-LINKED A-RELATED"/>
    <property type="match status" value="1"/>
</dbReference>
<dbReference type="GO" id="GO:0005911">
    <property type="term" value="C:cell-cell junction"/>
    <property type="evidence" value="ECO:0007669"/>
    <property type="project" value="TreeGrafter"/>
</dbReference>